<gene>
    <name evidence="6" type="ORF">EET67_24515</name>
</gene>
<dbReference type="CDD" id="cd01189">
    <property type="entry name" value="INT_ICEBs1_C_like"/>
    <property type="match status" value="1"/>
</dbReference>
<keyword evidence="3" id="KW-0238">DNA-binding</keyword>
<accession>A0A432UZ58</accession>
<protein>
    <submittedName>
        <fullName evidence="6">Site-specific integrase</fullName>
    </submittedName>
</protein>
<dbReference type="Gene3D" id="1.10.443.10">
    <property type="entry name" value="Intergrase catalytic core"/>
    <property type="match status" value="1"/>
</dbReference>
<evidence type="ECO:0000256" key="1">
    <source>
        <dbReference type="ARBA" id="ARBA00008857"/>
    </source>
</evidence>
<dbReference type="PANTHER" id="PTHR30349:SF64">
    <property type="entry name" value="PROPHAGE INTEGRASE INTD-RELATED"/>
    <property type="match status" value="1"/>
</dbReference>
<evidence type="ECO:0000256" key="2">
    <source>
        <dbReference type="ARBA" id="ARBA00022908"/>
    </source>
</evidence>
<name>A0A432UZ58_9HYPH</name>
<dbReference type="EMBL" id="RKST01000060">
    <property type="protein sequence ID" value="RUM95217.1"/>
    <property type="molecule type" value="Genomic_DNA"/>
</dbReference>
<dbReference type="Proteomes" id="UP000281647">
    <property type="component" value="Unassembled WGS sequence"/>
</dbReference>
<dbReference type="AlphaFoldDB" id="A0A432UZ58"/>
<dbReference type="SUPFAM" id="SSF56349">
    <property type="entry name" value="DNA breaking-rejoining enzymes"/>
    <property type="match status" value="1"/>
</dbReference>
<dbReference type="OrthoDB" id="7615137at2"/>
<dbReference type="InterPro" id="IPR022357">
    <property type="entry name" value="MIP_CS"/>
</dbReference>
<sequence length="517" mass="57869">MVLQPPLRHRHPLYLCPAGVRPSRRAARSSAEAFVDGNFNLDGHGIRDFRGRVVSRLRHSRTRRGYASGYSFGCFTGLVSAPTITCAGHAGVFSSRFFSFLTGKAMNDFNVSITTTTRRRKLTSGAISERQQWYCEYREPLTRKRRRRAFNRKKDAEAFRTTLLLKVAEGAYVDERKAPTVAQAIEHWLATKEGNVKESTLKGYKVVANGAIRGPLLIGTKQERADYTESGVQPKNARFIKLLGQVKLTALTTAMIRVWHKTVTEQCGAYTANRAKSHLKSILALAEEDFGIRAPSMPTGLPRVRHRQKKAILTPEHIAKLIAAAREDAEHGIYYAFAFLAGTRPSEQLGLLWSEVDFDRNVTRIRRIQERDGLLTEMTKTEAGTRDIPMSAVLREMLLAWRVRCPRKGKELHRVFPGPGRLQEWPKPRLGGGGPLLYQNFRKRYWAPAFKKLGLPYVTPHSARHSFISTLQAQGIEVGLVAQIAGHANPTVTLGHYTQAVRDGSAAIEALDRAYGS</sequence>
<dbReference type="InterPro" id="IPR002104">
    <property type="entry name" value="Integrase_catalytic"/>
</dbReference>
<dbReference type="PROSITE" id="PS00221">
    <property type="entry name" value="MIP"/>
    <property type="match status" value="1"/>
</dbReference>
<dbReference type="Pfam" id="PF00589">
    <property type="entry name" value="Phage_integrase"/>
    <property type="match status" value="1"/>
</dbReference>
<feature type="domain" description="Tyr recombinase" evidence="5">
    <location>
        <begin position="308"/>
        <end position="512"/>
    </location>
</feature>
<keyword evidence="4" id="KW-0233">DNA recombination</keyword>
<dbReference type="GO" id="GO:0003677">
    <property type="term" value="F:DNA binding"/>
    <property type="evidence" value="ECO:0007669"/>
    <property type="project" value="UniProtKB-KW"/>
</dbReference>
<dbReference type="GO" id="GO:0006310">
    <property type="term" value="P:DNA recombination"/>
    <property type="evidence" value="ECO:0007669"/>
    <property type="project" value="UniProtKB-KW"/>
</dbReference>
<proteinExistence type="inferred from homology"/>
<evidence type="ECO:0000256" key="3">
    <source>
        <dbReference type="ARBA" id="ARBA00023125"/>
    </source>
</evidence>
<dbReference type="PANTHER" id="PTHR30349">
    <property type="entry name" value="PHAGE INTEGRASE-RELATED"/>
    <property type="match status" value="1"/>
</dbReference>
<dbReference type="PROSITE" id="PS51898">
    <property type="entry name" value="TYR_RECOMBINASE"/>
    <property type="match status" value="1"/>
</dbReference>
<dbReference type="GO" id="GO:0015074">
    <property type="term" value="P:DNA integration"/>
    <property type="evidence" value="ECO:0007669"/>
    <property type="project" value="UniProtKB-KW"/>
</dbReference>
<dbReference type="InterPro" id="IPR013762">
    <property type="entry name" value="Integrase-like_cat_sf"/>
</dbReference>
<keyword evidence="2" id="KW-0229">DNA integration</keyword>
<comment type="similarity">
    <text evidence="1">Belongs to the 'phage' integrase family.</text>
</comment>
<keyword evidence="7" id="KW-1185">Reference proteome</keyword>
<dbReference type="RefSeq" id="WP_128628798.1">
    <property type="nucleotide sequence ID" value="NZ_RKST01000060.1"/>
</dbReference>
<dbReference type="InterPro" id="IPR050090">
    <property type="entry name" value="Tyrosine_recombinase_XerCD"/>
</dbReference>
<evidence type="ECO:0000313" key="6">
    <source>
        <dbReference type="EMBL" id="RUM95217.1"/>
    </source>
</evidence>
<dbReference type="Gene3D" id="1.10.150.130">
    <property type="match status" value="1"/>
</dbReference>
<evidence type="ECO:0000313" key="7">
    <source>
        <dbReference type="Proteomes" id="UP000281647"/>
    </source>
</evidence>
<reference evidence="6 7" key="1">
    <citation type="submission" date="2018-11" db="EMBL/GenBank/DDBJ databases">
        <title>Pseudaminobacter arsenicus sp. nov., an arsenic-resistant bacterium isolated from arsenic-rich aquifers.</title>
        <authorList>
            <person name="Mu Y."/>
        </authorList>
    </citation>
    <scope>NUCLEOTIDE SEQUENCE [LARGE SCALE GENOMIC DNA]</scope>
    <source>
        <strain evidence="6 7">CB3</strain>
    </source>
</reference>
<dbReference type="InterPro" id="IPR011010">
    <property type="entry name" value="DNA_brk_join_enz"/>
</dbReference>
<evidence type="ECO:0000256" key="4">
    <source>
        <dbReference type="ARBA" id="ARBA00023172"/>
    </source>
</evidence>
<dbReference type="InterPro" id="IPR010998">
    <property type="entry name" value="Integrase_recombinase_N"/>
</dbReference>
<comment type="caution">
    <text evidence="6">The sequence shown here is derived from an EMBL/GenBank/DDBJ whole genome shotgun (WGS) entry which is preliminary data.</text>
</comment>
<evidence type="ECO:0000259" key="5">
    <source>
        <dbReference type="PROSITE" id="PS51898"/>
    </source>
</evidence>
<organism evidence="6 7">
    <name type="scientific">Borborobacter arsenicus</name>
    <dbReference type="NCBI Taxonomy" id="1851146"/>
    <lineage>
        <taxon>Bacteria</taxon>
        <taxon>Pseudomonadati</taxon>
        <taxon>Pseudomonadota</taxon>
        <taxon>Alphaproteobacteria</taxon>
        <taxon>Hyphomicrobiales</taxon>
        <taxon>Phyllobacteriaceae</taxon>
        <taxon>Borborobacter</taxon>
    </lineage>
</organism>